<protein>
    <submittedName>
        <fullName evidence="2">Uncharacterized protein</fullName>
    </submittedName>
</protein>
<evidence type="ECO:0000313" key="2">
    <source>
        <dbReference type="EMBL" id="CAD9658357.1"/>
    </source>
</evidence>
<sequence>MVLAMMSFNTSYEKSRIPVCRVGNILFVLMAFNGVLFSRAFLIKLPQSPFGSDVKLLPRDYQHQYNSRQIKYSGLEMARYGPKETMPTNMEGNFFDDFDDWEKSDAVRVGKQTKEFKEFLDLLVSTENPDHLPGIMARHIDLILSMRGYEGVLLLKEAIEEAEKSGDESQIESVSEAVEYVITFIEEFVDQAKSIDDANKQLLGKIIRTITKSALPNNSEIRTARQREDSLDQVLEQEKENFSPGFLRHLEGECQRIATAPNISPQSAKLLETMKLIQARVVEEIGKDLGEGALVLGQLLGYDDPTERLAVLDAGLTVRGVDFAEELSSLTKEALDGFQNLGENNVDPELVRMISEIHDRIQSFVVRSKDTTM</sequence>
<keyword evidence="1" id="KW-0812">Transmembrane</keyword>
<organism evidence="2">
    <name type="scientific">Eucampia antarctica</name>
    <dbReference type="NCBI Taxonomy" id="49252"/>
    <lineage>
        <taxon>Eukaryota</taxon>
        <taxon>Sar</taxon>
        <taxon>Stramenopiles</taxon>
        <taxon>Ochrophyta</taxon>
        <taxon>Bacillariophyta</taxon>
        <taxon>Mediophyceae</taxon>
        <taxon>Biddulphiophycidae</taxon>
        <taxon>Hemiaulales</taxon>
        <taxon>Hemiaulaceae</taxon>
        <taxon>Eucampia</taxon>
    </lineage>
</organism>
<keyword evidence="1" id="KW-0472">Membrane</keyword>
<keyword evidence="1" id="KW-1133">Transmembrane helix</keyword>
<reference evidence="2" key="1">
    <citation type="submission" date="2021-01" db="EMBL/GenBank/DDBJ databases">
        <authorList>
            <person name="Corre E."/>
            <person name="Pelletier E."/>
            <person name="Niang G."/>
            <person name="Scheremetjew M."/>
            <person name="Finn R."/>
            <person name="Kale V."/>
            <person name="Holt S."/>
            <person name="Cochrane G."/>
            <person name="Meng A."/>
            <person name="Brown T."/>
            <person name="Cohen L."/>
        </authorList>
    </citation>
    <scope>NUCLEOTIDE SEQUENCE</scope>
    <source>
        <strain evidence="2">CCMP1452</strain>
    </source>
</reference>
<feature type="transmembrane region" description="Helical" evidence="1">
    <location>
        <begin position="21"/>
        <end position="42"/>
    </location>
</feature>
<dbReference type="AlphaFoldDB" id="A0A7S2R242"/>
<accession>A0A7S2R242</accession>
<name>A0A7S2R242_9STRA</name>
<evidence type="ECO:0000256" key="1">
    <source>
        <dbReference type="SAM" id="Phobius"/>
    </source>
</evidence>
<gene>
    <name evidence="2" type="ORF">EANT1437_LOCUS2159</name>
</gene>
<dbReference type="EMBL" id="HBHI01004240">
    <property type="protein sequence ID" value="CAD9658357.1"/>
    <property type="molecule type" value="Transcribed_RNA"/>
</dbReference>
<proteinExistence type="predicted"/>